<keyword evidence="2" id="KW-1185">Reference proteome</keyword>
<dbReference type="Proteomes" id="UP000824540">
    <property type="component" value="Unassembled WGS sequence"/>
</dbReference>
<proteinExistence type="predicted"/>
<reference evidence="1" key="1">
    <citation type="thesis" date="2021" institute="BYU ScholarsArchive" country="Provo, UT, USA">
        <title>Applications of and Algorithms for Genome Assembly and Genomic Analyses with an Emphasis on Marine Teleosts.</title>
        <authorList>
            <person name="Pickett B.D."/>
        </authorList>
    </citation>
    <scope>NUCLEOTIDE SEQUENCE</scope>
    <source>
        <strain evidence="1">HI-2016</strain>
    </source>
</reference>
<gene>
    <name evidence="1" type="ORF">JZ751_017948</name>
</gene>
<dbReference type="AlphaFoldDB" id="A0A8T2PPT5"/>
<name>A0A8T2PPT5_9TELE</name>
<organism evidence="1 2">
    <name type="scientific">Albula glossodonta</name>
    <name type="common">roundjaw bonefish</name>
    <dbReference type="NCBI Taxonomy" id="121402"/>
    <lineage>
        <taxon>Eukaryota</taxon>
        <taxon>Metazoa</taxon>
        <taxon>Chordata</taxon>
        <taxon>Craniata</taxon>
        <taxon>Vertebrata</taxon>
        <taxon>Euteleostomi</taxon>
        <taxon>Actinopterygii</taxon>
        <taxon>Neopterygii</taxon>
        <taxon>Teleostei</taxon>
        <taxon>Albuliformes</taxon>
        <taxon>Albulidae</taxon>
        <taxon>Albula</taxon>
    </lineage>
</organism>
<accession>A0A8T2PPT5</accession>
<sequence>MATWSYDSRGKVPPLSPPTCRYKYRITWDTERKRERERERERKSERERKMQCAQKWASDLMGPVKTEAFRCLFNNG</sequence>
<dbReference type="EMBL" id="JAFBMS010000004">
    <property type="protein sequence ID" value="KAG9353370.1"/>
    <property type="molecule type" value="Genomic_DNA"/>
</dbReference>
<comment type="caution">
    <text evidence="1">The sequence shown here is derived from an EMBL/GenBank/DDBJ whole genome shotgun (WGS) entry which is preliminary data.</text>
</comment>
<protein>
    <submittedName>
        <fullName evidence="1">Uncharacterized protein</fullName>
    </submittedName>
</protein>
<evidence type="ECO:0000313" key="1">
    <source>
        <dbReference type="EMBL" id="KAG9353370.1"/>
    </source>
</evidence>
<evidence type="ECO:0000313" key="2">
    <source>
        <dbReference type="Proteomes" id="UP000824540"/>
    </source>
</evidence>